<dbReference type="AlphaFoldDB" id="A0A6C0H5B6"/>
<organism evidence="1">
    <name type="scientific">viral metagenome</name>
    <dbReference type="NCBI Taxonomy" id="1070528"/>
    <lineage>
        <taxon>unclassified sequences</taxon>
        <taxon>metagenomes</taxon>
        <taxon>organismal metagenomes</taxon>
    </lineage>
</organism>
<protein>
    <submittedName>
        <fullName evidence="1">Uncharacterized protein</fullName>
    </submittedName>
</protein>
<reference evidence="1" key="1">
    <citation type="journal article" date="2020" name="Nature">
        <title>Giant virus diversity and host interactions through global metagenomics.</title>
        <authorList>
            <person name="Schulz F."/>
            <person name="Roux S."/>
            <person name="Paez-Espino D."/>
            <person name="Jungbluth S."/>
            <person name="Walsh D.A."/>
            <person name="Denef V.J."/>
            <person name="McMahon K.D."/>
            <person name="Konstantinidis K.T."/>
            <person name="Eloe-Fadrosh E.A."/>
            <person name="Kyrpides N.C."/>
            <person name="Woyke T."/>
        </authorList>
    </citation>
    <scope>NUCLEOTIDE SEQUENCE</scope>
    <source>
        <strain evidence="1">GVMAG-M-3300023179-71</strain>
    </source>
</reference>
<accession>A0A6C0H5B6</accession>
<proteinExistence type="predicted"/>
<sequence>MKYHYYVYKRIEFIIDNEIYELEKDEYRQGHNFYMNYETNEPIMNDYDKETKIKNFVEYKKRVFKEYMMPDKILYDDKK</sequence>
<dbReference type="EMBL" id="MN739880">
    <property type="protein sequence ID" value="QHT75659.1"/>
    <property type="molecule type" value="Genomic_DNA"/>
</dbReference>
<name>A0A6C0H5B6_9ZZZZ</name>
<evidence type="ECO:0000313" key="1">
    <source>
        <dbReference type="EMBL" id="QHT75659.1"/>
    </source>
</evidence>